<dbReference type="PRINTS" id="PR00344">
    <property type="entry name" value="BCTRLSENSOR"/>
</dbReference>
<keyword evidence="9" id="KW-1185">Reference proteome</keyword>
<evidence type="ECO:0000256" key="5">
    <source>
        <dbReference type="ARBA" id="ARBA00022777"/>
    </source>
</evidence>
<keyword evidence="6" id="KW-0902">Two-component regulatory system</keyword>
<feature type="domain" description="Histidine kinase" evidence="7">
    <location>
        <begin position="143"/>
        <end position="346"/>
    </location>
</feature>
<dbReference type="PROSITE" id="PS50109">
    <property type="entry name" value="HIS_KIN"/>
    <property type="match status" value="1"/>
</dbReference>
<dbReference type="CDD" id="cd00075">
    <property type="entry name" value="HATPase"/>
    <property type="match status" value="1"/>
</dbReference>
<dbReference type="InterPro" id="IPR036890">
    <property type="entry name" value="HATPase_C_sf"/>
</dbReference>
<dbReference type="Gene3D" id="3.30.565.10">
    <property type="entry name" value="Histidine kinase-like ATPase, C-terminal domain"/>
    <property type="match status" value="1"/>
</dbReference>
<sequence>MPDHGNDASSDALDTVAVDAIPAPVVGYEVADGTARIAATNDATNASFDATSIGTSLREWLLGNGAVDEATVADACSALADGDAIDVEIGVRPGGDAAAERRPVRLRSFEGADGSDRTEGQILVTELSPTRVDGVEHGSVTSVITHDLRNPLDVANAHLRAARETGDEEHFDQVKESHDRMERIIQDALTLARGERALDVTENVAIGDVAADAWATVDTGTASLDADDELPRIDADPDRLQRLFENLFRNAIEHGSTDNRETADSNGDEPVHVRVGNVDGGFFVADDGPGIPADERDRVFEAGYSSSETGSGTGLGLTIVERIARAHDWTVSLTEGSRGGARFEFRPIQND</sequence>
<evidence type="ECO:0000313" key="8">
    <source>
        <dbReference type="EMBL" id="GAA0668711.1"/>
    </source>
</evidence>
<dbReference type="SUPFAM" id="SSF47384">
    <property type="entry name" value="Homodimeric domain of signal transducing histidine kinase"/>
    <property type="match status" value="1"/>
</dbReference>
<dbReference type="Gene3D" id="1.10.287.130">
    <property type="match status" value="1"/>
</dbReference>
<dbReference type="RefSeq" id="WP_343773134.1">
    <property type="nucleotide sequence ID" value="NZ_BAAADV010000001.1"/>
</dbReference>
<dbReference type="PANTHER" id="PTHR43711:SF1">
    <property type="entry name" value="HISTIDINE KINASE 1"/>
    <property type="match status" value="1"/>
</dbReference>
<dbReference type="CDD" id="cd00082">
    <property type="entry name" value="HisKA"/>
    <property type="match status" value="1"/>
</dbReference>
<evidence type="ECO:0000256" key="6">
    <source>
        <dbReference type="ARBA" id="ARBA00023012"/>
    </source>
</evidence>
<evidence type="ECO:0000256" key="3">
    <source>
        <dbReference type="ARBA" id="ARBA00022553"/>
    </source>
</evidence>
<organism evidence="8 9">
    <name type="scientific">Natronoarchaeum mannanilyticum</name>
    <dbReference type="NCBI Taxonomy" id="926360"/>
    <lineage>
        <taxon>Archaea</taxon>
        <taxon>Methanobacteriati</taxon>
        <taxon>Methanobacteriota</taxon>
        <taxon>Stenosarchaea group</taxon>
        <taxon>Halobacteria</taxon>
        <taxon>Halobacteriales</taxon>
        <taxon>Natronoarchaeaceae</taxon>
    </lineage>
</organism>
<dbReference type="SMART" id="SM00387">
    <property type="entry name" value="HATPase_c"/>
    <property type="match status" value="1"/>
</dbReference>
<dbReference type="InterPro" id="IPR003661">
    <property type="entry name" value="HisK_dim/P_dom"/>
</dbReference>
<evidence type="ECO:0000256" key="2">
    <source>
        <dbReference type="ARBA" id="ARBA00012438"/>
    </source>
</evidence>
<evidence type="ECO:0000256" key="1">
    <source>
        <dbReference type="ARBA" id="ARBA00000085"/>
    </source>
</evidence>
<gene>
    <name evidence="8" type="ORF">GCM10009020_13200</name>
</gene>
<name>A0AAV3T8I5_9EURY</name>
<dbReference type="AlphaFoldDB" id="A0AAV3T8I5"/>
<comment type="caution">
    <text evidence="8">The sequence shown here is derived from an EMBL/GenBank/DDBJ whole genome shotgun (WGS) entry which is preliminary data.</text>
</comment>
<comment type="catalytic activity">
    <reaction evidence="1">
        <text>ATP + protein L-histidine = ADP + protein N-phospho-L-histidine.</text>
        <dbReference type="EC" id="2.7.13.3"/>
    </reaction>
</comment>
<evidence type="ECO:0000256" key="4">
    <source>
        <dbReference type="ARBA" id="ARBA00022679"/>
    </source>
</evidence>
<keyword evidence="3" id="KW-0597">Phosphoprotein</keyword>
<dbReference type="InterPro" id="IPR036097">
    <property type="entry name" value="HisK_dim/P_sf"/>
</dbReference>
<dbReference type="SMART" id="SM00388">
    <property type="entry name" value="HisKA"/>
    <property type="match status" value="1"/>
</dbReference>
<dbReference type="PANTHER" id="PTHR43711">
    <property type="entry name" value="TWO-COMPONENT HISTIDINE KINASE"/>
    <property type="match status" value="1"/>
</dbReference>
<accession>A0AAV3T8I5</accession>
<dbReference type="Pfam" id="PF00512">
    <property type="entry name" value="HisKA"/>
    <property type="match status" value="1"/>
</dbReference>
<dbReference type="GO" id="GO:0000155">
    <property type="term" value="F:phosphorelay sensor kinase activity"/>
    <property type="evidence" value="ECO:0007669"/>
    <property type="project" value="InterPro"/>
</dbReference>
<dbReference type="SUPFAM" id="SSF55874">
    <property type="entry name" value="ATPase domain of HSP90 chaperone/DNA topoisomerase II/histidine kinase"/>
    <property type="match status" value="1"/>
</dbReference>
<dbReference type="EMBL" id="BAAADV010000001">
    <property type="protein sequence ID" value="GAA0668711.1"/>
    <property type="molecule type" value="Genomic_DNA"/>
</dbReference>
<evidence type="ECO:0000313" key="9">
    <source>
        <dbReference type="Proteomes" id="UP001500420"/>
    </source>
</evidence>
<evidence type="ECO:0000259" key="7">
    <source>
        <dbReference type="PROSITE" id="PS50109"/>
    </source>
</evidence>
<keyword evidence="5" id="KW-0418">Kinase</keyword>
<dbReference type="InterPro" id="IPR005467">
    <property type="entry name" value="His_kinase_dom"/>
</dbReference>
<keyword evidence="4" id="KW-0808">Transferase</keyword>
<dbReference type="Pfam" id="PF02518">
    <property type="entry name" value="HATPase_c"/>
    <property type="match status" value="1"/>
</dbReference>
<dbReference type="InterPro" id="IPR003594">
    <property type="entry name" value="HATPase_dom"/>
</dbReference>
<dbReference type="InterPro" id="IPR004358">
    <property type="entry name" value="Sig_transdc_His_kin-like_C"/>
</dbReference>
<dbReference type="EC" id="2.7.13.3" evidence="2"/>
<proteinExistence type="predicted"/>
<reference evidence="8 9" key="1">
    <citation type="journal article" date="2019" name="Int. J. Syst. Evol. Microbiol.">
        <title>The Global Catalogue of Microorganisms (GCM) 10K type strain sequencing project: providing services to taxonomists for standard genome sequencing and annotation.</title>
        <authorList>
            <consortium name="The Broad Institute Genomics Platform"/>
            <consortium name="The Broad Institute Genome Sequencing Center for Infectious Disease"/>
            <person name="Wu L."/>
            <person name="Ma J."/>
        </authorList>
    </citation>
    <scope>NUCLEOTIDE SEQUENCE [LARGE SCALE GENOMIC DNA]</scope>
    <source>
        <strain evidence="8 9">JCM 16328</strain>
    </source>
</reference>
<dbReference type="Proteomes" id="UP001500420">
    <property type="component" value="Unassembled WGS sequence"/>
</dbReference>
<protein>
    <recommendedName>
        <fullName evidence="2">histidine kinase</fullName>
        <ecNumber evidence="2">2.7.13.3</ecNumber>
    </recommendedName>
</protein>
<dbReference type="InterPro" id="IPR050736">
    <property type="entry name" value="Sensor_HK_Regulatory"/>
</dbReference>